<dbReference type="InterPro" id="IPR020845">
    <property type="entry name" value="AMP-binding_CS"/>
</dbReference>
<keyword evidence="4" id="KW-1185">Reference proteome</keyword>
<dbReference type="SUPFAM" id="SSF56801">
    <property type="entry name" value="Acetyl-CoA synthetase-like"/>
    <property type="match status" value="1"/>
</dbReference>
<dbReference type="InterPro" id="IPR025110">
    <property type="entry name" value="AMP-bd_C"/>
</dbReference>
<dbReference type="Gene3D" id="3.40.50.12780">
    <property type="entry name" value="N-terminal domain of ligase-like"/>
    <property type="match status" value="1"/>
</dbReference>
<dbReference type="CDD" id="cd05911">
    <property type="entry name" value="Firefly_Luc_like"/>
    <property type="match status" value="1"/>
</dbReference>
<evidence type="ECO:0000313" key="3">
    <source>
        <dbReference type="EMBL" id="KAK8073787.1"/>
    </source>
</evidence>
<name>A0ABR1VRF0_9PEZI</name>
<feature type="domain" description="AMP-dependent synthetase/ligase" evidence="1">
    <location>
        <begin position="44"/>
        <end position="427"/>
    </location>
</feature>
<dbReference type="PANTHER" id="PTHR24096:SF422">
    <property type="entry name" value="BCDNA.GH02901"/>
    <property type="match status" value="1"/>
</dbReference>
<dbReference type="Pfam" id="PF13193">
    <property type="entry name" value="AMP-binding_C"/>
    <property type="match status" value="1"/>
</dbReference>
<dbReference type="InterPro" id="IPR045851">
    <property type="entry name" value="AMP-bd_C_sf"/>
</dbReference>
<dbReference type="Gene3D" id="3.30.300.30">
    <property type="match status" value="1"/>
</dbReference>
<sequence>MIFHPPSWIPKLPFDPPSTTLIGEFWSKERYGRQSIARSRNPFVCGVTGKTYTTSEMRERYELLARSLSKRMGWRVNEDTPWDKVVCVYSFNSIDYIMSTFATHRLNGIATPANAAYSPSELEFQLQSSGAKAVITCVPLLDTALKAAKAVGIAPDRIFIMQTAGPSGDGKLSYKTLDELIDEGRSLPPLESPAWTTGQGARQVAYISYSSGTSGLPKGVMISHRNVIANIMQLRWFESVGRGQKGVETQVSLGVLPLSHIYGLIVVALSGIYRGDEIVILPRFELKSLLECIQRFKINQLSLVPPIIIQLLQNQSLCRKYDLSSVRYVYTGAAPLGTETHEEVVRSFPGWQVGQGYGMTETATVVLSSGENDILVGAAGSLVSGCVAKIIATDTGRPIEVTGQEDGEEEKRGELLLQSPSISLGYLNNERATAEAFVWDEDGRWIRTGDVAVVRRSKAGHQHFAIVDRIKELIKVKGHQVAPAELEAHLLTHPFVNDCAVIPVPDERAGEVPKAFVVKTPAAAAEGRSDEEIAQAICKHVEDHKAHYKWLKGGVAFLDVVPKSPSGKILRRLLRDKEREERRIKGSKL</sequence>
<reference evidence="3 4" key="1">
    <citation type="submission" date="2023-01" db="EMBL/GenBank/DDBJ databases">
        <title>Analysis of 21 Apiospora genomes using comparative genomics revels a genus with tremendous synthesis potential of carbohydrate active enzymes and secondary metabolites.</title>
        <authorList>
            <person name="Sorensen T."/>
        </authorList>
    </citation>
    <scope>NUCLEOTIDE SEQUENCE [LARGE SCALE GENOMIC DNA]</scope>
    <source>
        <strain evidence="3 4">CBS 135458</strain>
    </source>
</reference>
<dbReference type="PROSITE" id="PS00455">
    <property type="entry name" value="AMP_BINDING"/>
    <property type="match status" value="1"/>
</dbReference>
<dbReference type="RefSeq" id="XP_066718262.1">
    <property type="nucleotide sequence ID" value="XM_066856095.1"/>
</dbReference>
<dbReference type="PANTHER" id="PTHR24096">
    <property type="entry name" value="LONG-CHAIN-FATTY-ACID--COA LIGASE"/>
    <property type="match status" value="1"/>
</dbReference>
<dbReference type="EMBL" id="JAQQWL010000005">
    <property type="protein sequence ID" value="KAK8073787.1"/>
    <property type="molecule type" value="Genomic_DNA"/>
</dbReference>
<comment type="caution">
    <text evidence="3">The sequence shown here is derived from an EMBL/GenBank/DDBJ whole genome shotgun (WGS) entry which is preliminary data.</text>
</comment>
<evidence type="ECO:0000313" key="4">
    <source>
        <dbReference type="Proteomes" id="UP001480595"/>
    </source>
</evidence>
<dbReference type="GeneID" id="92089158"/>
<evidence type="ECO:0008006" key="5">
    <source>
        <dbReference type="Google" id="ProtNLM"/>
    </source>
</evidence>
<dbReference type="InterPro" id="IPR000873">
    <property type="entry name" value="AMP-dep_synth/lig_dom"/>
</dbReference>
<evidence type="ECO:0000259" key="2">
    <source>
        <dbReference type="Pfam" id="PF13193"/>
    </source>
</evidence>
<gene>
    <name evidence="3" type="ORF">PG994_004686</name>
</gene>
<organism evidence="3 4">
    <name type="scientific">Apiospora phragmitis</name>
    <dbReference type="NCBI Taxonomy" id="2905665"/>
    <lineage>
        <taxon>Eukaryota</taxon>
        <taxon>Fungi</taxon>
        <taxon>Dikarya</taxon>
        <taxon>Ascomycota</taxon>
        <taxon>Pezizomycotina</taxon>
        <taxon>Sordariomycetes</taxon>
        <taxon>Xylariomycetidae</taxon>
        <taxon>Amphisphaeriales</taxon>
        <taxon>Apiosporaceae</taxon>
        <taxon>Apiospora</taxon>
    </lineage>
</organism>
<proteinExistence type="predicted"/>
<feature type="domain" description="AMP-binding enzyme C-terminal" evidence="2">
    <location>
        <begin position="485"/>
        <end position="568"/>
    </location>
</feature>
<accession>A0ABR1VRF0</accession>
<dbReference type="Pfam" id="PF00501">
    <property type="entry name" value="AMP-binding"/>
    <property type="match status" value="1"/>
</dbReference>
<protein>
    <recommendedName>
        <fullName evidence="5">Phenylacetyl-CoA ligase</fullName>
    </recommendedName>
</protein>
<dbReference type="InterPro" id="IPR042099">
    <property type="entry name" value="ANL_N_sf"/>
</dbReference>
<dbReference type="Proteomes" id="UP001480595">
    <property type="component" value="Unassembled WGS sequence"/>
</dbReference>
<evidence type="ECO:0000259" key="1">
    <source>
        <dbReference type="Pfam" id="PF00501"/>
    </source>
</evidence>